<keyword evidence="2" id="KW-0472">Membrane</keyword>
<proteinExistence type="predicted"/>
<dbReference type="Proteomes" id="UP000037460">
    <property type="component" value="Unassembled WGS sequence"/>
</dbReference>
<evidence type="ECO:0000313" key="4">
    <source>
        <dbReference type="Proteomes" id="UP000037460"/>
    </source>
</evidence>
<gene>
    <name evidence="3" type="ORF">Ctob_005424</name>
</gene>
<accession>A0A0M0JTB2</accession>
<keyword evidence="2" id="KW-0812">Transmembrane</keyword>
<keyword evidence="2" id="KW-1133">Transmembrane helix</keyword>
<dbReference type="AlphaFoldDB" id="A0A0M0JTB2"/>
<feature type="region of interest" description="Disordered" evidence="1">
    <location>
        <begin position="64"/>
        <end position="84"/>
    </location>
</feature>
<reference evidence="4" key="1">
    <citation type="journal article" date="2015" name="PLoS Genet.">
        <title>Genome Sequence and Transcriptome Analyses of Chrysochromulina tobin: Metabolic Tools for Enhanced Algal Fitness in the Prominent Order Prymnesiales (Haptophyceae).</title>
        <authorList>
            <person name="Hovde B.T."/>
            <person name="Deodato C.R."/>
            <person name="Hunsperger H.M."/>
            <person name="Ryken S.A."/>
            <person name="Yost W."/>
            <person name="Jha R.K."/>
            <person name="Patterson J."/>
            <person name="Monnat R.J. Jr."/>
            <person name="Barlow S.B."/>
            <person name="Starkenburg S.R."/>
            <person name="Cattolico R.A."/>
        </authorList>
    </citation>
    <scope>NUCLEOTIDE SEQUENCE</scope>
    <source>
        <strain evidence="4">CCMP291</strain>
    </source>
</reference>
<dbReference type="EMBL" id="JWZX01002352">
    <property type="protein sequence ID" value="KOO29819.1"/>
    <property type="molecule type" value="Genomic_DNA"/>
</dbReference>
<sequence>MAHVLPETALPFLELELPTLPLPSVDASILALSAVLGLVLIGMYQLSFSARPKPKPVNVRELGKELRGPQSPKHVFSPNPKPLG</sequence>
<organism evidence="3 4">
    <name type="scientific">Chrysochromulina tobinii</name>
    <dbReference type="NCBI Taxonomy" id="1460289"/>
    <lineage>
        <taxon>Eukaryota</taxon>
        <taxon>Haptista</taxon>
        <taxon>Haptophyta</taxon>
        <taxon>Prymnesiophyceae</taxon>
        <taxon>Prymnesiales</taxon>
        <taxon>Chrysochromulinaceae</taxon>
        <taxon>Chrysochromulina</taxon>
    </lineage>
</organism>
<name>A0A0M0JTB2_9EUKA</name>
<feature type="transmembrane region" description="Helical" evidence="2">
    <location>
        <begin position="27"/>
        <end position="46"/>
    </location>
</feature>
<evidence type="ECO:0000256" key="1">
    <source>
        <dbReference type="SAM" id="MobiDB-lite"/>
    </source>
</evidence>
<protein>
    <submittedName>
        <fullName evidence="3">Uncharacterized protein</fullName>
    </submittedName>
</protein>
<evidence type="ECO:0000313" key="3">
    <source>
        <dbReference type="EMBL" id="KOO29819.1"/>
    </source>
</evidence>
<keyword evidence="4" id="KW-1185">Reference proteome</keyword>
<evidence type="ECO:0000256" key="2">
    <source>
        <dbReference type="SAM" id="Phobius"/>
    </source>
</evidence>
<comment type="caution">
    <text evidence="3">The sequence shown here is derived from an EMBL/GenBank/DDBJ whole genome shotgun (WGS) entry which is preliminary data.</text>
</comment>